<gene>
    <name evidence="1" type="ORF">K402DRAFT_109586</name>
</gene>
<name>A0A6G1GXK2_9PEZI</name>
<accession>A0A6G1GXK2</accession>
<dbReference type="AlphaFoldDB" id="A0A6G1GXK2"/>
<sequence length="250" mass="27561">MSGVTASSFGVDKLSLSLPVPPTCSVLSARRAAAVDVEWEWRLWRTRAAPLGRRVELEPRLLREGVWRVVARRPGCALVLYRAWTGITGRTGALSWGGDEERDRELVCSSPVRTPRGVARGVGVAFSAHCEHPRERVREASEPVITVRQPSQPNAPLSQTPVLSCSLTSPHRSNKSCLFASLHLPVGLHPRANNSVFTCLVLSGRPCCPCVSRARGTSLFFCWWLARGLLHGPNPRSRPMPRLRIPLPEE</sequence>
<protein>
    <submittedName>
        <fullName evidence="1">Uncharacterized protein</fullName>
    </submittedName>
</protein>
<evidence type="ECO:0000313" key="2">
    <source>
        <dbReference type="Proteomes" id="UP000800041"/>
    </source>
</evidence>
<dbReference type="EMBL" id="ML977162">
    <property type="protein sequence ID" value="KAF1985458.1"/>
    <property type="molecule type" value="Genomic_DNA"/>
</dbReference>
<keyword evidence="2" id="KW-1185">Reference proteome</keyword>
<organism evidence="1 2">
    <name type="scientific">Aulographum hederae CBS 113979</name>
    <dbReference type="NCBI Taxonomy" id="1176131"/>
    <lineage>
        <taxon>Eukaryota</taxon>
        <taxon>Fungi</taxon>
        <taxon>Dikarya</taxon>
        <taxon>Ascomycota</taxon>
        <taxon>Pezizomycotina</taxon>
        <taxon>Dothideomycetes</taxon>
        <taxon>Pleosporomycetidae</taxon>
        <taxon>Aulographales</taxon>
        <taxon>Aulographaceae</taxon>
    </lineage>
</organism>
<evidence type="ECO:0000313" key="1">
    <source>
        <dbReference type="EMBL" id="KAF1985458.1"/>
    </source>
</evidence>
<proteinExistence type="predicted"/>
<reference evidence="1" key="1">
    <citation type="journal article" date="2020" name="Stud. Mycol.">
        <title>101 Dothideomycetes genomes: a test case for predicting lifestyles and emergence of pathogens.</title>
        <authorList>
            <person name="Haridas S."/>
            <person name="Albert R."/>
            <person name="Binder M."/>
            <person name="Bloem J."/>
            <person name="Labutti K."/>
            <person name="Salamov A."/>
            <person name="Andreopoulos B."/>
            <person name="Baker S."/>
            <person name="Barry K."/>
            <person name="Bills G."/>
            <person name="Bluhm B."/>
            <person name="Cannon C."/>
            <person name="Castanera R."/>
            <person name="Culley D."/>
            <person name="Daum C."/>
            <person name="Ezra D."/>
            <person name="Gonzalez J."/>
            <person name="Henrissat B."/>
            <person name="Kuo A."/>
            <person name="Liang C."/>
            <person name="Lipzen A."/>
            <person name="Lutzoni F."/>
            <person name="Magnuson J."/>
            <person name="Mondo S."/>
            <person name="Nolan M."/>
            <person name="Ohm R."/>
            <person name="Pangilinan J."/>
            <person name="Park H.-J."/>
            <person name="Ramirez L."/>
            <person name="Alfaro M."/>
            <person name="Sun H."/>
            <person name="Tritt A."/>
            <person name="Yoshinaga Y."/>
            <person name="Zwiers L.-H."/>
            <person name="Turgeon B."/>
            <person name="Goodwin S."/>
            <person name="Spatafora J."/>
            <person name="Crous P."/>
            <person name="Grigoriev I."/>
        </authorList>
    </citation>
    <scope>NUCLEOTIDE SEQUENCE</scope>
    <source>
        <strain evidence="1">CBS 113979</strain>
    </source>
</reference>
<dbReference type="Proteomes" id="UP000800041">
    <property type="component" value="Unassembled WGS sequence"/>
</dbReference>